<name>A0A8T0A852_SILME</name>
<dbReference type="AlphaFoldDB" id="A0A8T0A852"/>
<protein>
    <submittedName>
        <fullName evidence="1">Uncharacterized protein</fullName>
    </submittedName>
</protein>
<dbReference type="PANTHER" id="PTHR46238">
    <property type="entry name" value="REVERSE TRANSCRIPTASE DOMAIN-CONTAINING PROTEIN"/>
    <property type="match status" value="1"/>
</dbReference>
<accession>A0A8T0A852</accession>
<keyword evidence="2" id="KW-1185">Reference proteome</keyword>
<dbReference type="PANTHER" id="PTHR46238:SF8">
    <property type="entry name" value="ENDONUCLEASE_EXONUCLEASE_PHOSPHATASE DOMAIN-CONTAINING PROTEIN"/>
    <property type="match status" value="1"/>
</dbReference>
<feature type="non-terminal residue" evidence="1">
    <location>
        <position position="1"/>
    </location>
</feature>
<organism evidence="1 2">
    <name type="scientific">Silurus meridionalis</name>
    <name type="common">Southern catfish</name>
    <name type="synonym">Silurus soldatovi meridionalis</name>
    <dbReference type="NCBI Taxonomy" id="175797"/>
    <lineage>
        <taxon>Eukaryota</taxon>
        <taxon>Metazoa</taxon>
        <taxon>Chordata</taxon>
        <taxon>Craniata</taxon>
        <taxon>Vertebrata</taxon>
        <taxon>Euteleostomi</taxon>
        <taxon>Actinopterygii</taxon>
        <taxon>Neopterygii</taxon>
        <taxon>Teleostei</taxon>
        <taxon>Ostariophysi</taxon>
        <taxon>Siluriformes</taxon>
        <taxon>Siluridae</taxon>
        <taxon>Silurus</taxon>
    </lineage>
</organism>
<sequence>VEKVEEFRYLGSTVQSNGECFREVKKRVQAGWSGWRRVITGVICDRRVSVRVKGKVYMTVVRPEMLYGLETVVLCKRQEVELEVAELKMLRFSLGVKTMDKIRN</sequence>
<comment type="caution">
    <text evidence="1">The sequence shown here is derived from an EMBL/GenBank/DDBJ whole genome shotgun (WGS) entry which is preliminary data.</text>
</comment>
<evidence type="ECO:0000313" key="1">
    <source>
        <dbReference type="EMBL" id="KAF7687202.1"/>
    </source>
</evidence>
<evidence type="ECO:0000313" key="2">
    <source>
        <dbReference type="Proteomes" id="UP000606274"/>
    </source>
</evidence>
<dbReference type="EMBL" id="JABFDY010000027">
    <property type="protein sequence ID" value="KAF7687202.1"/>
    <property type="molecule type" value="Genomic_DNA"/>
</dbReference>
<reference evidence="1" key="1">
    <citation type="submission" date="2020-08" db="EMBL/GenBank/DDBJ databases">
        <title>Chromosome-level assembly of Southern catfish (Silurus meridionalis) provides insights into visual adaptation to the nocturnal and benthic lifestyles.</title>
        <authorList>
            <person name="Zhang Y."/>
            <person name="Wang D."/>
            <person name="Peng Z."/>
        </authorList>
    </citation>
    <scope>NUCLEOTIDE SEQUENCE</scope>
    <source>
        <strain evidence="1">SWU-2019-XX</strain>
        <tissue evidence="1">Muscle</tissue>
    </source>
</reference>
<dbReference type="Proteomes" id="UP000606274">
    <property type="component" value="Unassembled WGS sequence"/>
</dbReference>
<proteinExistence type="predicted"/>
<gene>
    <name evidence="1" type="ORF">HF521_014430</name>
</gene>